<dbReference type="EMBL" id="JAMBEP010000001">
    <property type="protein sequence ID" value="MCL1634295.1"/>
    <property type="molecule type" value="Genomic_DNA"/>
</dbReference>
<feature type="region of interest" description="Disordered" evidence="1">
    <location>
        <begin position="25"/>
        <end position="142"/>
    </location>
</feature>
<feature type="compositionally biased region" description="Basic and acidic residues" evidence="1">
    <location>
        <begin position="41"/>
        <end position="75"/>
    </location>
</feature>
<evidence type="ECO:0000256" key="1">
    <source>
        <dbReference type="SAM" id="MobiDB-lite"/>
    </source>
</evidence>
<feature type="compositionally biased region" description="Low complexity" evidence="1">
    <location>
        <begin position="128"/>
        <end position="142"/>
    </location>
</feature>
<proteinExistence type="predicted"/>
<gene>
    <name evidence="3" type="ORF">M2650_06565</name>
</gene>
<feature type="signal peptide" evidence="2">
    <location>
        <begin position="1"/>
        <end position="23"/>
    </location>
</feature>
<name>A0ABT0MHE8_9GAMM</name>
<reference evidence="3 4" key="1">
    <citation type="submission" date="2022-05" db="EMBL/GenBank/DDBJ databases">
        <title>Luteimonas sp. SX5, whole genome shotgun sequencing project.</title>
        <authorList>
            <person name="Zhao G."/>
            <person name="Shen L."/>
        </authorList>
    </citation>
    <scope>NUCLEOTIDE SEQUENCE [LARGE SCALE GENOMIC DNA]</scope>
    <source>
        <strain evidence="3 4">SX5</strain>
    </source>
</reference>
<protein>
    <recommendedName>
        <fullName evidence="5">EF-hand domain-containing protein</fullName>
    </recommendedName>
</protein>
<feature type="compositionally biased region" description="Basic and acidic residues" evidence="1">
    <location>
        <begin position="96"/>
        <end position="117"/>
    </location>
</feature>
<keyword evidence="2" id="KW-0732">Signal</keyword>
<dbReference type="RefSeq" id="WP_249472642.1">
    <property type="nucleotide sequence ID" value="NZ_JAMBEP010000001.1"/>
</dbReference>
<dbReference type="SUPFAM" id="SSF47473">
    <property type="entry name" value="EF-hand"/>
    <property type="match status" value="1"/>
</dbReference>
<evidence type="ECO:0008006" key="5">
    <source>
        <dbReference type="Google" id="ProtNLM"/>
    </source>
</evidence>
<evidence type="ECO:0000313" key="4">
    <source>
        <dbReference type="Proteomes" id="UP001431217"/>
    </source>
</evidence>
<feature type="chain" id="PRO_5046309797" description="EF-hand domain-containing protein" evidence="2">
    <location>
        <begin position="24"/>
        <end position="142"/>
    </location>
</feature>
<evidence type="ECO:0000256" key="2">
    <source>
        <dbReference type="SAM" id="SignalP"/>
    </source>
</evidence>
<dbReference type="Gene3D" id="1.10.238.10">
    <property type="entry name" value="EF-hand"/>
    <property type="match status" value="1"/>
</dbReference>
<dbReference type="InterPro" id="IPR011992">
    <property type="entry name" value="EF-hand-dom_pair"/>
</dbReference>
<dbReference type="InterPro" id="IPR018247">
    <property type="entry name" value="EF_Hand_1_Ca_BS"/>
</dbReference>
<evidence type="ECO:0000313" key="3">
    <source>
        <dbReference type="EMBL" id="MCL1634295.1"/>
    </source>
</evidence>
<organism evidence="3 4">
    <name type="scientific">Luteimonas galliterrae</name>
    <dbReference type="NCBI Taxonomy" id="2940486"/>
    <lineage>
        <taxon>Bacteria</taxon>
        <taxon>Pseudomonadati</taxon>
        <taxon>Pseudomonadota</taxon>
        <taxon>Gammaproteobacteria</taxon>
        <taxon>Lysobacterales</taxon>
        <taxon>Lysobacteraceae</taxon>
        <taxon>Luteimonas</taxon>
    </lineage>
</organism>
<sequence length="142" mass="15450">MRKFSLIVTSALFASAFIAAAWAQTTAAPAPAAKPAAAPAQERRDPRDTDGDHRASWDEYQKAMKDNFARLDKNQDNVLESAELPQNPPPKPGQRLSREQFEKDLRPGFDNLDKNKDGYLAGDELPRAPGAKPAPAPAAAKK</sequence>
<dbReference type="PROSITE" id="PS00018">
    <property type="entry name" value="EF_HAND_1"/>
    <property type="match status" value="1"/>
</dbReference>
<keyword evidence="4" id="KW-1185">Reference proteome</keyword>
<comment type="caution">
    <text evidence="3">The sequence shown here is derived from an EMBL/GenBank/DDBJ whole genome shotgun (WGS) entry which is preliminary data.</text>
</comment>
<feature type="compositionally biased region" description="Low complexity" evidence="1">
    <location>
        <begin position="25"/>
        <end position="40"/>
    </location>
</feature>
<dbReference type="Proteomes" id="UP001431217">
    <property type="component" value="Unassembled WGS sequence"/>
</dbReference>
<accession>A0ABT0MHE8</accession>